<accession>A0A4Y2TTI2</accession>
<dbReference type="Pfam" id="PF00078">
    <property type="entry name" value="RVT_1"/>
    <property type="match status" value="1"/>
</dbReference>
<sequence length="1090" mass="124500">MGKNMLQKLNRLRGTIRDRVTRLNKAAEPYEPPATPEESEIILNQKFQNVLELKAQMKKLLADYLDLPNSTNLEEPLEVIYNMEEEIEDLQVKFKILITKYYKAPNADNVPMTVHKPKLKIPDLPLPEFTGKFEEYESFKTQFMSIICKNESLNDNQKCCYLKASLKGDAKHIESNQDTFQSLLSALDARYQNKRAVIDTLIKNVLSVGKANDSPRQLRNLVDIIKRNLRALENLKLSRNNLSDALLVHILEGKIDSESQKLFQMENKSSEILSLDCFLNFIEDRARILEGISQNCTSTVNSNSNKQFVKPKQDFSRPKSLIVNSHNKSKKCVLQNCDESHPLYRCSKFKSFKLSDRIDCVQSNKLCKKYLSFHPNTNCKSKYNCFMCGDSHNSLLHDDSKINNKKNSCREKEDTPLCASPHSSTPQVEQTATSFCCSTFLNRKSILLCTARVFIRNKENKFVPVRAILDSASEINIISSDCANFLGLKKEKLFLPVSGICGSTQNASRKVTTSLSNSNGNYQWDIELMVLPKITDFSPATRGMDTLDKTLKSFWEIENVTCDSSPISEELNYCNELYEKTHYRNSEGRYVVQMPFKPEIEKISLGDSYQMASKRLNNLWKRLNRDPTMKFLYSEFLREYKNLNHMEEITNCNHSDDDGYFLPHQGVLGPSSITTKLRVVFDASAKTTTGYSLNDLLCAGGVLQDDLFSILTKFRKHQYAFTADISKMFRQIEINPSQRKYQKILCKEGPEENVKVFALKTVTYGTTSAPFLATRTLQQPAKDERKNFPIASKVLIEDFYMDDCLSGASDINQFMALKKELGELLLRGGMTLHKWCSSASSESDLYPFNYCEKQSTVKTLGMMWNNCEDAFLFDISTSSTTEFTKRDVLSQIARLFDPLGLLGPVISKAKIFLQRLWLLQIDWSQKLPSDIAQEWSSFISRLSYMKNIKIPRFVLRPNPKEIILHGFSDASEKAYGAVIYLQSVCDSSDNNTFLLWSKSRVAPIKSVTIPRLELAACLLLAQLTRKVLNALKLKIDQVLLWTDSTVSWIDTPPHLLKTFLSNRVAQIQELTKEYHWSHISSKNNPADLLS</sequence>
<dbReference type="AlphaFoldDB" id="A0A4Y2TTI2"/>
<dbReference type="EMBL" id="BGPR01030812">
    <property type="protein sequence ID" value="GBO03552.1"/>
    <property type="molecule type" value="Genomic_DNA"/>
</dbReference>
<name>A0A4Y2TTI2_ARAVE</name>
<evidence type="ECO:0000313" key="3">
    <source>
        <dbReference type="Proteomes" id="UP000499080"/>
    </source>
</evidence>
<dbReference type="InterPro" id="IPR000477">
    <property type="entry name" value="RT_dom"/>
</dbReference>
<dbReference type="OrthoDB" id="6424041at2759"/>
<proteinExistence type="predicted"/>
<dbReference type="InterPro" id="IPR021109">
    <property type="entry name" value="Peptidase_aspartic_dom_sf"/>
</dbReference>
<dbReference type="PANTHER" id="PTHR47331">
    <property type="entry name" value="PHD-TYPE DOMAIN-CONTAINING PROTEIN"/>
    <property type="match status" value="1"/>
</dbReference>
<evidence type="ECO:0000259" key="1">
    <source>
        <dbReference type="Pfam" id="PF00078"/>
    </source>
</evidence>
<dbReference type="Gene3D" id="2.40.70.10">
    <property type="entry name" value="Acid Proteases"/>
    <property type="match status" value="1"/>
</dbReference>
<dbReference type="InterPro" id="IPR043502">
    <property type="entry name" value="DNA/RNA_pol_sf"/>
</dbReference>
<protein>
    <recommendedName>
        <fullName evidence="1">Reverse transcriptase domain-containing protein</fullName>
    </recommendedName>
</protein>
<dbReference type="SUPFAM" id="SSF56672">
    <property type="entry name" value="DNA/RNA polymerases"/>
    <property type="match status" value="1"/>
</dbReference>
<organism evidence="2 3">
    <name type="scientific">Araneus ventricosus</name>
    <name type="common">Orbweaver spider</name>
    <name type="synonym">Epeira ventricosa</name>
    <dbReference type="NCBI Taxonomy" id="182803"/>
    <lineage>
        <taxon>Eukaryota</taxon>
        <taxon>Metazoa</taxon>
        <taxon>Ecdysozoa</taxon>
        <taxon>Arthropoda</taxon>
        <taxon>Chelicerata</taxon>
        <taxon>Arachnida</taxon>
        <taxon>Araneae</taxon>
        <taxon>Araneomorphae</taxon>
        <taxon>Entelegynae</taxon>
        <taxon>Araneoidea</taxon>
        <taxon>Araneidae</taxon>
        <taxon>Araneus</taxon>
    </lineage>
</organism>
<feature type="domain" description="Reverse transcriptase" evidence="1">
    <location>
        <begin position="709"/>
        <end position="862"/>
    </location>
</feature>
<dbReference type="InterPro" id="IPR005312">
    <property type="entry name" value="DUF1759"/>
</dbReference>
<evidence type="ECO:0000313" key="2">
    <source>
        <dbReference type="EMBL" id="GBO03552.1"/>
    </source>
</evidence>
<dbReference type="InterPro" id="IPR008042">
    <property type="entry name" value="Retrotrans_Pao"/>
</dbReference>
<comment type="caution">
    <text evidence="2">The sequence shown here is derived from an EMBL/GenBank/DDBJ whole genome shotgun (WGS) entry which is preliminary data.</text>
</comment>
<dbReference type="GO" id="GO:0071897">
    <property type="term" value="P:DNA biosynthetic process"/>
    <property type="evidence" value="ECO:0007669"/>
    <property type="project" value="UniProtKB-ARBA"/>
</dbReference>
<dbReference type="PANTHER" id="PTHR47331:SF1">
    <property type="entry name" value="GAG-LIKE PROTEIN"/>
    <property type="match status" value="1"/>
</dbReference>
<dbReference type="Proteomes" id="UP000499080">
    <property type="component" value="Unassembled WGS sequence"/>
</dbReference>
<dbReference type="Pfam" id="PF03564">
    <property type="entry name" value="DUF1759"/>
    <property type="match status" value="1"/>
</dbReference>
<reference evidence="2 3" key="1">
    <citation type="journal article" date="2019" name="Sci. Rep.">
        <title>Orb-weaving spider Araneus ventricosus genome elucidates the spidroin gene catalogue.</title>
        <authorList>
            <person name="Kono N."/>
            <person name="Nakamura H."/>
            <person name="Ohtoshi R."/>
            <person name="Moran D.A.P."/>
            <person name="Shinohara A."/>
            <person name="Yoshida Y."/>
            <person name="Fujiwara M."/>
            <person name="Mori M."/>
            <person name="Tomita M."/>
            <person name="Arakawa K."/>
        </authorList>
    </citation>
    <scope>NUCLEOTIDE SEQUENCE [LARGE SCALE GENOMIC DNA]</scope>
</reference>
<keyword evidence="3" id="KW-1185">Reference proteome</keyword>
<dbReference type="Pfam" id="PF05380">
    <property type="entry name" value="Peptidase_A17"/>
    <property type="match status" value="1"/>
</dbReference>
<gene>
    <name evidence="2" type="ORF">AVEN_109276_1</name>
</gene>